<dbReference type="FunFam" id="2.30.22.10:FF:000001">
    <property type="entry name" value="Protein GrpE"/>
    <property type="match status" value="1"/>
</dbReference>
<dbReference type="EMBL" id="WMBQ01000001">
    <property type="protein sequence ID" value="MTD95066.1"/>
    <property type="molecule type" value="Genomic_DNA"/>
</dbReference>
<evidence type="ECO:0000256" key="7">
    <source>
        <dbReference type="ARBA" id="ARBA00053401"/>
    </source>
</evidence>
<comment type="subunit">
    <text evidence="3 10">Homodimer.</text>
</comment>
<feature type="region of interest" description="Disordered" evidence="13">
    <location>
        <begin position="1"/>
        <end position="29"/>
    </location>
</feature>
<dbReference type="NCBIfam" id="NF010748">
    <property type="entry name" value="PRK14150.1"/>
    <property type="match status" value="1"/>
</dbReference>
<feature type="compositionally biased region" description="Low complexity" evidence="13">
    <location>
        <begin position="11"/>
        <end position="29"/>
    </location>
</feature>
<sequence length="203" mass="21577">MADENTKPEQDAVPAGDAGAKAGDGESAGTVAVLEGRIADLTDRLLRAHAEMDNLRKRTERDKEDTAKYAISKFAREVLAVGDNLQRATAAVPPGAADADPALKALVDGVSMTEREFVNVLERNGVKRIDPEGQPFNPHQHQAMIEVEQPEVAAGTVVQVYAPGYILEDRVLRPAMVVVAKGGERRGAENKGATDPKASDDAA</sequence>
<dbReference type="Gene3D" id="3.90.20.20">
    <property type="match status" value="1"/>
</dbReference>
<name>A0A6I3KMN1_9HYPH</name>
<dbReference type="HAMAP" id="MF_01151">
    <property type="entry name" value="GrpE"/>
    <property type="match status" value="1"/>
</dbReference>
<evidence type="ECO:0000313" key="14">
    <source>
        <dbReference type="EMBL" id="MTD95066.1"/>
    </source>
</evidence>
<evidence type="ECO:0000256" key="4">
    <source>
        <dbReference type="ARBA" id="ARBA00022490"/>
    </source>
</evidence>
<keyword evidence="4 10" id="KW-0963">Cytoplasm</keyword>
<evidence type="ECO:0000256" key="13">
    <source>
        <dbReference type="SAM" id="MobiDB-lite"/>
    </source>
</evidence>
<dbReference type="InterPro" id="IPR013805">
    <property type="entry name" value="GrpE_CC"/>
</dbReference>
<evidence type="ECO:0000256" key="10">
    <source>
        <dbReference type="HAMAP-Rule" id="MF_01151"/>
    </source>
</evidence>
<comment type="similarity">
    <text evidence="2 10 12">Belongs to the GrpE family.</text>
</comment>
<evidence type="ECO:0000256" key="8">
    <source>
        <dbReference type="ARBA" id="ARBA00072274"/>
    </source>
</evidence>
<dbReference type="Pfam" id="PF01025">
    <property type="entry name" value="GrpE"/>
    <property type="match status" value="1"/>
</dbReference>
<comment type="subcellular location">
    <subcellularLocation>
        <location evidence="1 10">Cytoplasm</location>
    </subcellularLocation>
</comment>
<keyword evidence="6 10" id="KW-0143">Chaperone</keyword>
<comment type="function">
    <text evidence="7 10 11">Participates actively in the response to hyperosmotic and heat shock by preventing the aggregation of stress-denatured proteins, in association with DnaK and GrpE. It is the nucleotide exchange factor for DnaK and may function as a thermosensor. Unfolded proteins bind initially to DnaJ; upon interaction with the DnaJ-bound protein, DnaK hydrolyzes its bound ATP, resulting in the formation of a stable complex. GrpE releases ADP from DnaK; ATP binding to DnaK triggers the release of the substrate protein, thus completing the reaction cycle. Several rounds of ATP-dependent interactions between DnaJ, DnaK and GrpE are required for fully efficient folding.</text>
</comment>
<comment type="caution">
    <text evidence="14">The sequence shown here is derived from an EMBL/GenBank/DDBJ whole genome shotgun (WGS) entry which is preliminary data.</text>
</comment>
<feature type="compositionally biased region" description="Basic and acidic residues" evidence="13">
    <location>
        <begin position="182"/>
        <end position="203"/>
    </location>
</feature>
<dbReference type="GO" id="GO:0006457">
    <property type="term" value="P:protein folding"/>
    <property type="evidence" value="ECO:0007669"/>
    <property type="project" value="InterPro"/>
</dbReference>
<proteinExistence type="inferred from homology"/>
<dbReference type="GO" id="GO:0000774">
    <property type="term" value="F:adenyl-nucleotide exchange factor activity"/>
    <property type="evidence" value="ECO:0007669"/>
    <property type="project" value="InterPro"/>
</dbReference>
<feature type="compositionally biased region" description="Basic and acidic residues" evidence="13">
    <location>
        <begin position="1"/>
        <end position="10"/>
    </location>
</feature>
<keyword evidence="5 10" id="KW-0346">Stress response</keyword>
<dbReference type="GO" id="GO:0051082">
    <property type="term" value="F:unfolded protein binding"/>
    <property type="evidence" value="ECO:0007669"/>
    <property type="project" value="TreeGrafter"/>
</dbReference>
<feature type="region of interest" description="Disordered" evidence="13">
    <location>
        <begin position="181"/>
        <end position="203"/>
    </location>
</feature>
<reference evidence="14 15" key="1">
    <citation type="submission" date="2019-11" db="EMBL/GenBank/DDBJ databases">
        <title>Identification of a novel strain.</title>
        <authorList>
            <person name="Xu Q."/>
            <person name="Wang G."/>
        </authorList>
    </citation>
    <scope>NUCLEOTIDE SEQUENCE [LARGE SCALE GENOMIC DNA]</scope>
    <source>
        <strain evidence="15">xq</strain>
    </source>
</reference>
<dbReference type="SUPFAM" id="SSF51064">
    <property type="entry name" value="Head domain of nucleotide exchange factor GrpE"/>
    <property type="match status" value="1"/>
</dbReference>
<dbReference type="InterPro" id="IPR000740">
    <property type="entry name" value="GrpE"/>
</dbReference>
<dbReference type="Proteomes" id="UP000440694">
    <property type="component" value="Unassembled WGS sequence"/>
</dbReference>
<gene>
    <name evidence="10 14" type="primary">grpE</name>
    <name evidence="14" type="ORF">GIW81_12060</name>
</gene>
<accession>A0A6I3KMN1</accession>
<evidence type="ECO:0000313" key="15">
    <source>
        <dbReference type="Proteomes" id="UP000440694"/>
    </source>
</evidence>
<dbReference type="AlphaFoldDB" id="A0A6I3KMN1"/>
<evidence type="ECO:0000256" key="1">
    <source>
        <dbReference type="ARBA" id="ARBA00004496"/>
    </source>
</evidence>
<evidence type="ECO:0000256" key="5">
    <source>
        <dbReference type="ARBA" id="ARBA00023016"/>
    </source>
</evidence>
<dbReference type="Gene3D" id="2.30.22.10">
    <property type="entry name" value="Head domain of nucleotide exchange factor GrpE"/>
    <property type="match status" value="1"/>
</dbReference>
<dbReference type="SUPFAM" id="SSF58014">
    <property type="entry name" value="Coiled-coil domain of nucleotide exchange factor GrpE"/>
    <property type="match status" value="1"/>
</dbReference>
<dbReference type="PANTHER" id="PTHR21237:SF23">
    <property type="entry name" value="GRPE PROTEIN HOMOLOG, MITOCHONDRIAL"/>
    <property type="match status" value="1"/>
</dbReference>
<evidence type="ECO:0000256" key="12">
    <source>
        <dbReference type="RuleBase" id="RU004478"/>
    </source>
</evidence>
<dbReference type="PROSITE" id="PS01071">
    <property type="entry name" value="GRPE"/>
    <property type="match status" value="1"/>
</dbReference>
<dbReference type="GO" id="GO:0042803">
    <property type="term" value="F:protein homodimerization activity"/>
    <property type="evidence" value="ECO:0007669"/>
    <property type="project" value="InterPro"/>
</dbReference>
<evidence type="ECO:0000256" key="2">
    <source>
        <dbReference type="ARBA" id="ARBA00009054"/>
    </source>
</evidence>
<evidence type="ECO:0000256" key="3">
    <source>
        <dbReference type="ARBA" id="ARBA00011738"/>
    </source>
</evidence>
<dbReference type="GO" id="GO:0005737">
    <property type="term" value="C:cytoplasm"/>
    <property type="evidence" value="ECO:0007669"/>
    <property type="project" value="UniProtKB-SubCell"/>
</dbReference>
<evidence type="ECO:0000256" key="6">
    <source>
        <dbReference type="ARBA" id="ARBA00023186"/>
    </source>
</evidence>
<dbReference type="CDD" id="cd00446">
    <property type="entry name" value="GrpE"/>
    <property type="match status" value="1"/>
</dbReference>
<dbReference type="NCBIfam" id="NF010739">
    <property type="entry name" value="PRK14141.1"/>
    <property type="match status" value="1"/>
</dbReference>
<dbReference type="PANTHER" id="PTHR21237">
    <property type="entry name" value="GRPE PROTEIN"/>
    <property type="match status" value="1"/>
</dbReference>
<organism evidence="14 15">
    <name type="scientific">Hyphomicrobium album</name>
    <dbReference type="NCBI Taxonomy" id="2665159"/>
    <lineage>
        <taxon>Bacteria</taxon>
        <taxon>Pseudomonadati</taxon>
        <taxon>Pseudomonadota</taxon>
        <taxon>Alphaproteobacteria</taxon>
        <taxon>Hyphomicrobiales</taxon>
        <taxon>Hyphomicrobiaceae</taxon>
        <taxon>Hyphomicrobium</taxon>
    </lineage>
</organism>
<keyword evidence="15" id="KW-1185">Reference proteome</keyword>
<evidence type="ECO:0000256" key="9">
    <source>
        <dbReference type="ARBA" id="ARBA00076414"/>
    </source>
</evidence>
<dbReference type="PRINTS" id="PR00773">
    <property type="entry name" value="GRPEPROTEIN"/>
</dbReference>
<evidence type="ECO:0000256" key="11">
    <source>
        <dbReference type="RuleBase" id="RU000639"/>
    </source>
</evidence>
<dbReference type="InterPro" id="IPR009012">
    <property type="entry name" value="GrpE_head"/>
</dbReference>
<dbReference type="RefSeq" id="WP_154739413.1">
    <property type="nucleotide sequence ID" value="NZ_WMBQ01000001.1"/>
</dbReference>
<dbReference type="GO" id="GO:0051087">
    <property type="term" value="F:protein-folding chaperone binding"/>
    <property type="evidence" value="ECO:0007669"/>
    <property type="project" value="InterPro"/>
</dbReference>
<protein>
    <recommendedName>
        <fullName evidence="8 10">Protein GrpE</fullName>
    </recommendedName>
    <alternativeName>
        <fullName evidence="9 10">HSP-70 cofactor</fullName>
    </alternativeName>
</protein>